<sequence>MADTSHLTSFEFEPSRLRQWLQAKLPDIRGEMRLTRIGGGQSNPTFFVDFDEQSLVLRKQPPGQLLPSAHAVDREFRIQRALAGTAVPVPEMLVFCDDREVVGTPFYVMRRLHGRVFPHYALPEVPPAERRACFDAMADTLAALHAVDWQSVGLEDYGKPGNFFERQVARWTRQWHASKTGESADIDRLIEWLPRHVPADQSTSIVHGDFRFGNLMFHPTEPRVIAVLDWELSTLGHPLADVGYCSMAWSMRPHEFDGLRELDLPALGLPARDEFVARYMSRCGRAQELEAFHVAFSMFRFAVILEGVAARARAGNAASADAADVGAQAVAFAREAAALTRI</sequence>
<dbReference type="PANTHER" id="PTHR47829:SF3">
    <property type="entry name" value="AMINOGLYCOSIDE PHOSPHOTRANSFERASE DOMAIN-CONTAINING PROTEIN"/>
    <property type="match status" value="1"/>
</dbReference>
<dbReference type="InterPro" id="IPR011009">
    <property type="entry name" value="Kinase-like_dom_sf"/>
</dbReference>
<proteinExistence type="predicted"/>
<keyword evidence="2" id="KW-0808">Transferase</keyword>
<dbReference type="Pfam" id="PF01636">
    <property type="entry name" value="APH"/>
    <property type="match status" value="1"/>
</dbReference>
<keyword evidence="3" id="KW-1185">Reference proteome</keyword>
<dbReference type="Gene3D" id="3.90.1200.10">
    <property type="match status" value="1"/>
</dbReference>
<accession>A0A3N6MT67</accession>
<dbReference type="SUPFAM" id="SSF56112">
    <property type="entry name" value="Protein kinase-like (PK-like)"/>
    <property type="match status" value="1"/>
</dbReference>
<dbReference type="OrthoDB" id="3806873at2"/>
<feature type="domain" description="Aminoglycoside phosphotransferase" evidence="1">
    <location>
        <begin position="34"/>
        <end position="253"/>
    </location>
</feature>
<organism evidence="2 3">
    <name type="scientific">Paraburkholderia dinghuensis</name>
    <dbReference type="NCBI Taxonomy" id="2305225"/>
    <lineage>
        <taxon>Bacteria</taxon>
        <taxon>Pseudomonadati</taxon>
        <taxon>Pseudomonadota</taxon>
        <taxon>Betaproteobacteria</taxon>
        <taxon>Burkholderiales</taxon>
        <taxon>Burkholderiaceae</taxon>
        <taxon>Paraburkholderia</taxon>
    </lineage>
</organism>
<gene>
    <name evidence="2" type="ORF">D1Y85_26455</name>
</gene>
<dbReference type="EMBL" id="RQIS01000037">
    <property type="protein sequence ID" value="RQG99561.1"/>
    <property type="molecule type" value="Genomic_DNA"/>
</dbReference>
<evidence type="ECO:0000259" key="1">
    <source>
        <dbReference type="Pfam" id="PF01636"/>
    </source>
</evidence>
<dbReference type="PANTHER" id="PTHR47829">
    <property type="entry name" value="HYDROLASE, PUTATIVE (AFU_ORTHOLOGUE AFUA_1G12880)-RELATED"/>
    <property type="match status" value="1"/>
</dbReference>
<dbReference type="InterPro" id="IPR002575">
    <property type="entry name" value="Aminoglycoside_PTrfase"/>
</dbReference>
<evidence type="ECO:0000313" key="3">
    <source>
        <dbReference type="Proteomes" id="UP000272778"/>
    </source>
</evidence>
<evidence type="ECO:0000313" key="2">
    <source>
        <dbReference type="EMBL" id="RQG99561.1"/>
    </source>
</evidence>
<comment type="caution">
    <text evidence="2">The sequence shown here is derived from an EMBL/GenBank/DDBJ whole genome shotgun (WGS) entry which is preliminary data.</text>
</comment>
<dbReference type="AlphaFoldDB" id="A0A3N6MT67"/>
<dbReference type="InterPro" id="IPR041726">
    <property type="entry name" value="ACAD10_11_N"/>
</dbReference>
<dbReference type="Gene3D" id="3.30.200.20">
    <property type="entry name" value="Phosphorylase Kinase, domain 1"/>
    <property type="match status" value="1"/>
</dbReference>
<dbReference type="CDD" id="cd05154">
    <property type="entry name" value="ACAD10_11_N-like"/>
    <property type="match status" value="1"/>
</dbReference>
<reference evidence="2 3" key="1">
    <citation type="submission" date="2018-11" db="EMBL/GenBank/DDBJ databases">
        <title>Paraburkholderia sp. DHOA04, isolated from soil.</title>
        <authorList>
            <person name="Gao Z.-H."/>
            <person name="Qiu L.-H."/>
            <person name="Fu J.-C."/>
        </authorList>
    </citation>
    <scope>NUCLEOTIDE SEQUENCE [LARGE SCALE GENOMIC DNA]</scope>
    <source>
        <strain evidence="2 3">DHOA04</strain>
    </source>
</reference>
<dbReference type="InterPro" id="IPR052898">
    <property type="entry name" value="ACAD10-like"/>
</dbReference>
<dbReference type="RefSeq" id="WP_124154032.1">
    <property type="nucleotide sequence ID" value="NZ_RQIS01000037.1"/>
</dbReference>
<dbReference type="GO" id="GO:0016740">
    <property type="term" value="F:transferase activity"/>
    <property type="evidence" value="ECO:0007669"/>
    <property type="project" value="UniProtKB-KW"/>
</dbReference>
<protein>
    <submittedName>
        <fullName evidence="2">Phosphotransferase family protein</fullName>
    </submittedName>
</protein>
<dbReference type="Proteomes" id="UP000272778">
    <property type="component" value="Unassembled WGS sequence"/>
</dbReference>
<name>A0A3N6MT67_9BURK</name>